<feature type="repeat" description="PPR" evidence="3">
    <location>
        <begin position="350"/>
        <end position="384"/>
    </location>
</feature>
<dbReference type="Pfam" id="PF01535">
    <property type="entry name" value="PPR"/>
    <property type="match status" value="2"/>
</dbReference>
<comment type="caution">
    <text evidence="4">The sequence shown here is derived from an EMBL/GenBank/DDBJ whole genome shotgun (WGS) entry which is preliminary data.</text>
</comment>
<keyword evidence="2" id="KW-0677">Repeat</keyword>
<evidence type="ECO:0000313" key="5">
    <source>
        <dbReference type="Proteomes" id="UP001187192"/>
    </source>
</evidence>
<dbReference type="AlphaFoldDB" id="A0AA88DBJ3"/>
<dbReference type="InterPro" id="IPR011990">
    <property type="entry name" value="TPR-like_helical_dom_sf"/>
</dbReference>
<protein>
    <recommendedName>
        <fullName evidence="6">Pentatricopeptide repeat-containing protein</fullName>
    </recommendedName>
</protein>
<dbReference type="Pfam" id="PF13812">
    <property type="entry name" value="PPR_3"/>
    <property type="match status" value="1"/>
</dbReference>
<dbReference type="PANTHER" id="PTHR47447:SF28">
    <property type="entry name" value="PENTACOTRIPEPTIDE-REPEAT REGION OF PRORP DOMAIN-CONTAINING PROTEIN"/>
    <property type="match status" value="1"/>
</dbReference>
<evidence type="ECO:0000256" key="2">
    <source>
        <dbReference type="ARBA" id="ARBA00022737"/>
    </source>
</evidence>
<dbReference type="EMBL" id="BTGU01000030">
    <property type="protein sequence ID" value="GMN49152.1"/>
    <property type="molecule type" value="Genomic_DNA"/>
</dbReference>
<dbReference type="PANTHER" id="PTHR47447">
    <property type="entry name" value="OS03G0856100 PROTEIN"/>
    <property type="match status" value="1"/>
</dbReference>
<sequence>MISRVPKLTDIIHFLSTSSKTCAFFHGSSEANASLALSDLDILVEKVKIGSSDDEVVESLANDPKCSRIQLTHQLFDKLLHRFKDDWKSALGVFRWAESRSGYEHPSEAYDMVLDTLGKMKQMDKMVIILREMRDNNLVTLNTVAKVMRRFAGAGQWEEAVRIFDELGTFGLEKNVESMNLLLDTLCKANRVEQAREIFLKLKPHVLPNANTFNIFIHGWCKNGRVDEANWTIEEMKGHGCHPCIISYSTIIKFHCSQSNFDMVRYVLDEMRTKGCPPNVVTYTTIMSYMAKAQKYEDALEIAEMMKSDGLKPDTLFYNSLIHVLGRAGKVREAIRIFEVEMPKSSVSPNTSTYNTMIALFCHCCQEEKASSVLERMEDSGVCKPDIQTYYPLLKSCFRTDQTDDLLSKLLDDMVKRHHLSLDLSAYTLLIHGLCRVNKCDWAYLLFEEMTGQGIVPRYKTCRLLFEEVKQKHMHDAVEKIEDFMKKM</sequence>
<evidence type="ECO:0008006" key="6">
    <source>
        <dbReference type="Google" id="ProtNLM"/>
    </source>
</evidence>
<organism evidence="4 5">
    <name type="scientific">Ficus carica</name>
    <name type="common">Common fig</name>
    <dbReference type="NCBI Taxonomy" id="3494"/>
    <lineage>
        <taxon>Eukaryota</taxon>
        <taxon>Viridiplantae</taxon>
        <taxon>Streptophyta</taxon>
        <taxon>Embryophyta</taxon>
        <taxon>Tracheophyta</taxon>
        <taxon>Spermatophyta</taxon>
        <taxon>Magnoliopsida</taxon>
        <taxon>eudicotyledons</taxon>
        <taxon>Gunneridae</taxon>
        <taxon>Pentapetalae</taxon>
        <taxon>rosids</taxon>
        <taxon>fabids</taxon>
        <taxon>Rosales</taxon>
        <taxon>Moraceae</taxon>
        <taxon>Ficeae</taxon>
        <taxon>Ficus</taxon>
    </lineage>
</organism>
<evidence type="ECO:0000256" key="1">
    <source>
        <dbReference type="ARBA" id="ARBA00007626"/>
    </source>
</evidence>
<dbReference type="Proteomes" id="UP001187192">
    <property type="component" value="Unassembled WGS sequence"/>
</dbReference>
<dbReference type="NCBIfam" id="TIGR00756">
    <property type="entry name" value="PPR"/>
    <property type="match status" value="6"/>
</dbReference>
<dbReference type="Gene3D" id="1.25.40.10">
    <property type="entry name" value="Tetratricopeptide repeat domain"/>
    <property type="match status" value="3"/>
</dbReference>
<feature type="repeat" description="PPR" evidence="3">
    <location>
        <begin position="244"/>
        <end position="278"/>
    </location>
</feature>
<keyword evidence="5" id="KW-1185">Reference proteome</keyword>
<proteinExistence type="inferred from homology"/>
<feature type="repeat" description="PPR" evidence="3">
    <location>
        <begin position="209"/>
        <end position="243"/>
    </location>
</feature>
<accession>A0AA88DBJ3</accession>
<evidence type="ECO:0000313" key="4">
    <source>
        <dbReference type="EMBL" id="GMN49152.1"/>
    </source>
</evidence>
<dbReference type="Pfam" id="PF13041">
    <property type="entry name" value="PPR_2"/>
    <property type="match status" value="2"/>
</dbReference>
<feature type="repeat" description="PPR" evidence="3">
    <location>
        <begin position="279"/>
        <end position="313"/>
    </location>
</feature>
<reference evidence="4" key="1">
    <citation type="submission" date="2023-07" db="EMBL/GenBank/DDBJ databases">
        <title>draft genome sequence of fig (Ficus carica).</title>
        <authorList>
            <person name="Takahashi T."/>
            <person name="Nishimura K."/>
        </authorList>
    </citation>
    <scope>NUCLEOTIDE SEQUENCE</scope>
</reference>
<dbReference type="SUPFAM" id="SSF48452">
    <property type="entry name" value="TPR-like"/>
    <property type="match status" value="1"/>
</dbReference>
<dbReference type="Pfam" id="PF12854">
    <property type="entry name" value="PPR_1"/>
    <property type="match status" value="1"/>
</dbReference>
<comment type="similarity">
    <text evidence="1">Belongs to the PPR family. P subfamily.</text>
</comment>
<dbReference type="Gramene" id="FCD_00002626-RA">
    <property type="protein sequence ID" value="FCD_00002626-RA:cds"/>
    <property type="gene ID" value="FCD_00002626"/>
</dbReference>
<gene>
    <name evidence="4" type="ORF">TIFTF001_018321</name>
</gene>
<dbReference type="PROSITE" id="PS51375">
    <property type="entry name" value="PPR"/>
    <property type="match status" value="6"/>
</dbReference>
<name>A0AA88DBJ3_FICCA</name>
<evidence type="ECO:0000256" key="3">
    <source>
        <dbReference type="PROSITE-ProRule" id="PRU00708"/>
    </source>
</evidence>
<feature type="repeat" description="PPR" evidence="3">
    <location>
        <begin position="314"/>
        <end position="349"/>
    </location>
</feature>
<feature type="repeat" description="PPR" evidence="3">
    <location>
        <begin position="423"/>
        <end position="457"/>
    </location>
</feature>
<dbReference type="InterPro" id="IPR002885">
    <property type="entry name" value="PPR_rpt"/>
</dbReference>